<dbReference type="EC" id="3.1.3.-" evidence="2"/>
<dbReference type="Gene3D" id="3.40.50.1240">
    <property type="entry name" value="Phosphoglycerate mutase-like"/>
    <property type="match status" value="1"/>
</dbReference>
<dbReference type="PANTHER" id="PTHR47623">
    <property type="entry name" value="OS09G0287300 PROTEIN"/>
    <property type="match status" value="1"/>
</dbReference>
<dbReference type="RefSeq" id="WP_167048748.1">
    <property type="nucleotide sequence ID" value="NZ_JAAOZB010000002.1"/>
</dbReference>
<evidence type="ECO:0000256" key="1">
    <source>
        <dbReference type="PIRSR" id="PIRSR613078-2"/>
    </source>
</evidence>
<gene>
    <name evidence="2" type="ORF">FHX48_000786</name>
</gene>
<sequence>MITLVLVRHAKSDWGNAFLDDHERPLNRRGQGDAPRMAERLAATFSAAGVKPDAIVSSTALRAATTADAFGHALGVDVTRDARLYGAPPRVLLEVASETDGSTAVIVAHDPGLSTLVERLTDGEVTEMPTCAVAVFEWNASDWASIDFDEPDRWTFDEPSAR</sequence>
<dbReference type="GO" id="GO:0016787">
    <property type="term" value="F:hydrolase activity"/>
    <property type="evidence" value="ECO:0007669"/>
    <property type="project" value="UniProtKB-KW"/>
</dbReference>
<dbReference type="SMART" id="SM00855">
    <property type="entry name" value="PGAM"/>
    <property type="match status" value="1"/>
</dbReference>
<dbReference type="PANTHER" id="PTHR47623:SF1">
    <property type="entry name" value="OS09G0287300 PROTEIN"/>
    <property type="match status" value="1"/>
</dbReference>
<keyword evidence="3" id="KW-1185">Reference proteome</keyword>
<dbReference type="SUPFAM" id="SSF53254">
    <property type="entry name" value="Phosphoglycerate mutase-like"/>
    <property type="match status" value="1"/>
</dbReference>
<dbReference type="CDD" id="cd07067">
    <property type="entry name" value="HP_PGM_like"/>
    <property type="match status" value="1"/>
</dbReference>
<evidence type="ECO:0000313" key="3">
    <source>
        <dbReference type="Proteomes" id="UP000526083"/>
    </source>
</evidence>
<evidence type="ECO:0000313" key="2">
    <source>
        <dbReference type="EMBL" id="MBA8815734.1"/>
    </source>
</evidence>
<keyword evidence="2" id="KW-0378">Hydrolase</keyword>
<organism evidence="2 3">
    <name type="scientific">Microbacterium halimionae</name>
    <dbReference type="NCBI Taxonomy" id="1526413"/>
    <lineage>
        <taxon>Bacteria</taxon>
        <taxon>Bacillati</taxon>
        <taxon>Actinomycetota</taxon>
        <taxon>Actinomycetes</taxon>
        <taxon>Micrococcales</taxon>
        <taxon>Microbacteriaceae</taxon>
        <taxon>Microbacterium</taxon>
    </lineage>
</organism>
<dbReference type="EMBL" id="JACGWY010000001">
    <property type="protein sequence ID" value="MBA8815734.1"/>
    <property type="molecule type" value="Genomic_DNA"/>
</dbReference>
<proteinExistence type="predicted"/>
<dbReference type="AlphaFoldDB" id="A0A7W3JMZ3"/>
<accession>A0A7W3JMZ3</accession>
<dbReference type="InterPro" id="IPR029033">
    <property type="entry name" value="His_PPase_superfam"/>
</dbReference>
<feature type="binding site" evidence="1">
    <location>
        <position position="62"/>
    </location>
    <ligand>
        <name>substrate</name>
    </ligand>
</feature>
<dbReference type="Pfam" id="PF00300">
    <property type="entry name" value="His_Phos_1"/>
    <property type="match status" value="1"/>
</dbReference>
<comment type="caution">
    <text evidence="2">The sequence shown here is derived from an EMBL/GenBank/DDBJ whole genome shotgun (WGS) entry which is preliminary data.</text>
</comment>
<reference evidence="2 3" key="1">
    <citation type="submission" date="2020-07" db="EMBL/GenBank/DDBJ databases">
        <title>Sequencing the genomes of 1000 actinobacteria strains.</title>
        <authorList>
            <person name="Klenk H.-P."/>
        </authorList>
    </citation>
    <scope>NUCLEOTIDE SEQUENCE [LARGE SCALE GENOMIC DNA]</scope>
    <source>
        <strain evidence="2 3">DSM 27576</strain>
    </source>
</reference>
<dbReference type="Proteomes" id="UP000526083">
    <property type="component" value="Unassembled WGS sequence"/>
</dbReference>
<name>A0A7W3JMZ3_9MICO</name>
<dbReference type="InterPro" id="IPR013078">
    <property type="entry name" value="His_Pase_superF_clade-1"/>
</dbReference>
<protein>
    <submittedName>
        <fullName evidence="2">Phosphohistidine phosphatase</fullName>
        <ecNumber evidence="2">3.1.3.-</ecNumber>
    </submittedName>
</protein>